<organism evidence="1 2">
    <name type="scientific">Kosmotoga olearia (strain ATCC BAA-1733 / DSM 21960 / TBF 19.5.1)</name>
    <dbReference type="NCBI Taxonomy" id="521045"/>
    <lineage>
        <taxon>Bacteria</taxon>
        <taxon>Thermotogati</taxon>
        <taxon>Thermotogota</taxon>
        <taxon>Thermotogae</taxon>
        <taxon>Kosmotogales</taxon>
        <taxon>Kosmotogaceae</taxon>
        <taxon>Kosmotoga</taxon>
    </lineage>
</organism>
<evidence type="ECO:0000313" key="2">
    <source>
        <dbReference type="Proteomes" id="UP000002382"/>
    </source>
</evidence>
<reference evidence="1 2" key="2">
    <citation type="journal article" date="2011" name="J. Bacteriol.">
        <title>Genome Sequence of Kosmotoga olearia Strain TBF 19.5.1, a Thermophilic Bacterium with a Wide Growth Temperature Range, Isolated from the Troll B Oil Platform in the North Sea.</title>
        <authorList>
            <person name="Swithers K.S."/>
            <person name="Dipippo J.L."/>
            <person name="Bruce D.C."/>
            <person name="Detter C."/>
            <person name="Tapia R."/>
            <person name="Han S."/>
            <person name="Goodwin L.A."/>
            <person name="Han J."/>
            <person name="Woyke T."/>
            <person name="Pitluck S."/>
            <person name="Pennacchio L."/>
            <person name="Nolan M."/>
            <person name="Mikhailova N."/>
            <person name="Land M.L."/>
            <person name="Nesbo C.L."/>
            <person name="Gogarten J.P."/>
            <person name="Noll K.M."/>
        </authorList>
    </citation>
    <scope>NUCLEOTIDE SEQUENCE [LARGE SCALE GENOMIC DNA]</scope>
    <source>
        <strain evidence="2">ATCC BAA-1733 / DSM 21960 / TBF 19.5.1</strain>
    </source>
</reference>
<reference evidence="1 2" key="1">
    <citation type="submission" date="2009-06" db="EMBL/GenBank/DDBJ databases">
        <title>Complete sequence of Thermotogales bacterium TBF 19.5.1.</title>
        <authorList>
            <consortium name="US DOE Joint Genome Institute"/>
            <person name="Lucas S."/>
            <person name="Copeland A."/>
            <person name="Lapidus A."/>
            <person name="Glavina del Rio T."/>
            <person name="Tice H."/>
            <person name="Bruce D."/>
            <person name="Goodwin L."/>
            <person name="Pitluck S."/>
            <person name="Chertkov O."/>
            <person name="Brettin T."/>
            <person name="Detter J.C."/>
            <person name="Han C."/>
            <person name="Schmutz J."/>
            <person name="Larimer F."/>
            <person name="Land M."/>
            <person name="Hauser L."/>
            <person name="Kyrpides N."/>
            <person name="Ovchinnikova G."/>
            <person name="Noll K."/>
        </authorList>
    </citation>
    <scope>NUCLEOTIDE SEQUENCE [LARGE SCALE GENOMIC DNA]</scope>
    <source>
        <strain evidence="2">ATCC BAA-1733 / DSM 21960 / TBF 19.5.1</strain>
    </source>
</reference>
<evidence type="ECO:0000313" key="1">
    <source>
        <dbReference type="EMBL" id="ACR80224.1"/>
    </source>
</evidence>
<dbReference type="STRING" id="521045.Kole_1534"/>
<dbReference type="AlphaFoldDB" id="C5CEP4"/>
<dbReference type="RefSeq" id="WP_015868869.1">
    <property type="nucleotide sequence ID" value="NC_012785.1"/>
</dbReference>
<sequence>MVKVTELLIDLNSFESRKEIDVAFDNPFAEIKCSTQIVVHAVLYKTRDSVVLTGDIQTVVIDKCARCLKDVEVPINGTLEAVYIPFNKYIKEIKDGPVDNLENTLPLKEEVLDLSDRVIEAIIVEIPQKVLCVEDCRGLCPVCGVDLNENPDHFCEGKEEPSDKWHSLLGELKKNIVDNNSDWEG</sequence>
<dbReference type="Proteomes" id="UP000002382">
    <property type="component" value="Chromosome"/>
</dbReference>
<dbReference type="PANTHER" id="PTHR34374">
    <property type="entry name" value="LARGE RIBOSOMAL RNA SUBUNIT ACCUMULATION PROTEIN YCED HOMOLOG 1, CHLOROPLASTIC"/>
    <property type="match status" value="1"/>
</dbReference>
<dbReference type="PANTHER" id="PTHR34374:SF1">
    <property type="entry name" value="LARGE RIBOSOMAL RNA SUBUNIT ACCUMULATION PROTEIN YCED HOMOLOG 1, CHLOROPLASTIC"/>
    <property type="match status" value="1"/>
</dbReference>
<gene>
    <name evidence="1" type="ordered locus">Kole_1534</name>
</gene>
<proteinExistence type="predicted"/>
<protein>
    <recommendedName>
        <fullName evidence="3">DUF177 domain-containing protein</fullName>
    </recommendedName>
</protein>
<dbReference type="EMBL" id="CP001634">
    <property type="protein sequence ID" value="ACR80224.1"/>
    <property type="molecule type" value="Genomic_DNA"/>
</dbReference>
<dbReference type="Pfam" id="PF02620">
    <property type="entry name" value="YceD"/>
    <property type="match status" value="1"/>
</dbReference>
<accession>C5CEP4</accession>
<dbReference type="KEGG" id="kol:Kole_1534"/>
<dbReference type="HOGENOM" id="CLU_100236_1_1_0"/>
<keyword evidence="2" id="KW-1185">Reference proteome</keyword>
<dbReference type="OrthoDB" id="9790372at2"/>
<dbReference type="eggNOG" id="COG1399">
    <property type="taxonomic scope" value="Bacteria"/>
</dbReference>
<evidence type="ECO:0008006" key="3">
    <source>
        <dbReference type="Google" id="ProtNLM"/>
    </source>
</evidence>
<dbReference type="InterPro" id="IPR003772">
    <property type="entry name" value="YceD"/>
</dbReference>
<name>C5CEP4_KOSOT</name>